<proteinExistence type="predicted"/>
<name>A0A090FP05_MESPL</name>
<dbReference type="EMBL" id="CCMZ01000027">
    <property type="protein sequence ID" value="CDX20678.1"/>
    <property type="molecule type" value="Genomic_DNA"/>
</dbReference>
<gene>
    <name evidence="1" type="ORF">MPL3356_330004</name>
</gene>
<reference evidence="2" key="1">
    <citation type="submission" date="2014-08" db="EMBL/GenBank/DDBJ databases">
        <authorList>
            <person name="Moulin L."/>
        </authorList>
    </citation>
    <scope>NUCLEOTIDE SEQUENCE [LARGE SCALE GENOMIC DNA]</scope>
</reference>
<organism evidence="1 2">
    <name type="scientific">Mesorhizobium plurifarium</name>
    <dbReference type="NCBI Taxonomy" id="69974"/>
    <lineage>
        <taxon>Bacteria</taxon>
        <taxon>Pseudomonadati</taxon>
        <taxon>Pseudomonadota</taxon>
        <taxon>Alphaproteobacteria</taxon>
        <taxon>Hyphomicrobiales</taxon>
        <taxon>Phyllobacteriaceae</taxon>
        <taxon>Mesorhizobium</taxon>
    </lineage>
</organism>
<evidence type="ECO:0000313" key="1">
    <source>
        <dbReference type="EMBL" id="CDX20678.1"/>
    </source>
</evidence>
<dbReference type="Proteomes" id="UP000045285">
    <property type="component" value="Unassembled WGS sequence"/>
</dbReference>
<accession>A0A090FP05</accession>
<dbReference type="AlphaFoldDB" id="A0A090FP05"/>
<evidence type="ECO:0000313" key="2">
    <source>
        <dbReference type="Proteomes" id="UP000045285"/>
    </source>
</evidence>
<dbReference type="CDD" id="cd00448">
    <property type="entry name" value="YjgF_YER057c_UK114_family"/>
    <property type="match status" value="1"/>
</dbReference>
<dbReference type="InterPro" id="IPR035959">
    <property type="entry name" value="RutC-like_sf"/>
</dbReference>
<sequence>MVRICAVNSDFYSAINRVYAKYFATNPPARSFVPMASWPMEFDIETECIAVA</sequence>
<dbReference type="InterPro" id="IPR006175">
    <property type="entry name" value="YjgF/YER057c/UK114"/>
</dbReference>
<dbReference type="Pfam" id="PF01042">
    <property type="entry name" value="Ribonuc_L-PSP"/>
    <property type="match status" value="1"/>
</dbReference>
<keyword evidence="2" id="KW-1185">Reference proteome</keyword>
<dbReference type="SUPFAM" id="SSF55298">
    <property type="entry name" value="YjgF-like"/>
    <property type="match status" value="1"/>
</dbReference>
<protein>
    <submittedName>
        <fullName evidence="1">Protein HMF1</fullName>
    </submittedName>
</protein>
<dbReference type="Gene3D" id="3.30.1330.40">
    <property type="entry name" value="RutC-like"/>
    <property type="match status" value="1"/>
</dbReference>